<dbReference type="EMBL" id="JBHSGN010000058">
    <property type="protein sequence ID" value="MFC4673537.1"/>
    <property type="molecule type" value="Genomic_DNA"/>
</dbReference>
<comment type="caution">
    <text evidence="1">The sequence shown here is derived from an EMBL/GenBank/DDBJ whole genome shotgun (WGS) entry which is preliminary data.</text>
</comment>
<accession>A0ABV9KTX0</accession>
<evidence type="ECO:0000313" key="1">
    <source>
        <dbReference type="EMBL" id="MFC4673537.1"/>
    </source>
</evidence>
<name>A0ABV9KTX0_9BACT</name>
<reference evidence="2" key="1">
    <citation type="journal article" date="2019" name="Int. J. Syst. Evol. Microbiol.">
        <title>The Global Catalogue of Microorganisms (GCM) 10K type strain sequencing project: providing services to taxonomists for standard genome sequencing and annotation.</title>
        <authorList>
            <consortium name="The Broad Institute Genomics Platform"/>
            <consortium name="The Broad Institute Genome Sequencing Center for Infectious Disease"/>
            <person name="Wu L."/>
            <person name="Ma J."/>
        </authorList>
    </citation>
    <scope>NUCLEOTIDE SEQUENCE [LARGE SCALE GENOMIC DNA]</scope>
    <source>
        <strain evidence="2">CCUG 66188</strain>
    </source>
</reference>
<organism evidence="1 2">
    <name type="scientific">Dysgonomonas termitidis</name>
    <dbReference type="NCBI Taxonomy" id="1516126"/>
    <lineage>
        <taxon>Bacteria</taxon>
        <taxon>Pseudomonadati</taxon>
        <taxon>Bacteroidota</taxon>
        <taxon>Bacteroidia</taxon>
        <taxon>Bacteroidales</taxon>
        <taxon>Dysgonomonadaceae</taxon>
        <taxon>Dysgonomonas</taxon>
    </lineage>
</organism>
<gene>
    <name evidence="1" type="ORF">ACFO6W_07520</name>
</gene>
<dbReference type="RefSeq" id="WP_379994910.1">
    <property type="nucleotide sequence ID" value="NZ_JBHSGN010000058.1"/>
</dbReference>
<protein>
    <submittedName>
        <fullName evidence="1">Uncharacterized protein</fullName>
    </submittedName>
</protein>
<proteinExistence type="predicted"/>
<dbReference type="Proteomes" id="UP001596023">
    <property type="component" value="Unassembled WGS sequence"/>
</dbReference>
<sequence length="81" mass="9124">MYNEKQFLLPESPNSMACYHAKIDADGKMKLTIHDCNNSIRLHNDLSTASGVREALDKLAALEAGIADLKMHIIDNQNRWL</sequence>
<keyword evidence="2" id="KW-1185">Reference proteome</keyword>
<evidence type="ECO:0000313" key="2">
    <source>
        <dbReference type="Proteomes" id="UP001596023"/>
    </source>
</evidence>